<name>A0AAV7H7Y1_DENCH</name>
<evidence type="ECO:0000313" key="1">
    <source>
        <dbReference type="EMBL" id="KAH0464053.1"/>
    </source>
</evidence>
<sequence length="163" mass="17504">MIAVVPPILPPQPLPPPPYPIMAVVMKGVKSRAVSLRKEKVVMGLQKGPTSPKLEGMLSSSSLSMFKCIKMILFKNTCKYPKSTDIMSYQDVSKPNLDNNEKCSSFNPATSTSTTTTASCYGGNDHSIFTNPTALTSTTATTSCYSKENKGSEVWGSIVEVSA</sequence>
<protein>
    <submittedName>
        <fullName evidence="1">Uncharacterized protein</fullName>
    </submittedName>
</protein>
<dbReference type="EMBL" id="JAGFBR010000007">
    <property type="protein sequence ID" value="KAH0464053.1"/>
    <property type="molecule type" value="Genomic_DNA"/>
</dbReference>
<accession>A0AAV7H7Y1</accession>
<organism evidence="1 2">
    <name type="scientific">Dendrobium chrysotoxum</name>
    <name type="common">Orchid</name>
    <dbReference type="NCBI Taxonomy" id="161865"/>
    <lineage>
        <taxon>Eukaryota</taxon>
        <taxon>Viridiplantae</taxon>
        <taxon>Streptophyta</taxon>
        <taxon>Embryophyta</taxon>
        <taxon>Tracheophyta</taxon>
        <taxon>Spermatophyta</taxon>
        <taxon>Magnoliopsida</taxon>
        <taxon>Liliopsida</taxon>
        <taxon>Asparagales</taxon>
        <taxon>Orchidaceae</taxon>
        <taxon>Epidendroideae</taxon>
        <taxon>Malaxideae</taxon>
        <taxon>Dendrobiinae</taxon>
        <taxon>Dendrobium</taxon>
    </lineage>
</organism>
<dbReference type="Proteomes" id="UP000775213">
    <property type="component" value="Unassembled WGS sequence"/>
</dbReference>
<proteinExistence type="predicted"/>
<reference evidence="1 2" key="1">
    <citation type="journal article" date="2021" name="Hortic Res">
        <title>Chromosome-scale assembly of the Dendrobium chrysotoxum genome enhances the understanding of orchid evolution.</title>
        <authorList>
            <person name="Zhang Y."/>
            <person name="Zhang G.Q."/>
            <person name="Zhang D."/>
            <person name="Liu X.D."/>
            <person name="Xu X.Y."/>
            <person name="Sun W.H."/>
            <person name="Yu X."/>
            <person name="Zhu X."/>
            <person name="Wang Z.W."/>
            <person name="Zhao X."/>
            <person name="Zhong W.Y."/>
            <person name="Chen H."/>
            <person name="Yin W.L."/>
            <person name="Huang T."/>
            <person name="Niu S.C."/>
            <person name="Liu Z.J."/>
        </authorList>
    </citation>
    <scope>NUCLEOTIDE SEQUENCE [LARGE SCALE GENOMIC DNA]</scope>
    <source>
        <strain evidence="1">Lindl</strain>
    </source>
</reference>
<keyword evidence="2" id="KW-1185">Reference proteome</keyword>
<comment type="caution">
    <text evidence="1">The sequence shown here is derived from an EMBL/GenBank/DDBJ whole genome shotgun (WGS) entry which is preliminary data.</text>
</comment>
<evidence type="ECO:0000313" key="2">
    <source>
        <dbReference type="Proteomes" id="UP000775213"/>
    </source>
</evidence>
<dbReference type="AlphaFoldDB" id="A0AAV7H7Y1"/>
<gene>
    <name evidence="1" type="ORF">IEQ34_006839</name>
</gene>